<dbReference type="InterPro" id="IPR006594">
    <property type="entry name" value="LisH"/>
</dbReference>
<feature type="region of interest" description="Disordered" evidence="4">
    <location>
        <begin position="276"/>
        <end position="301"/>
    </location>
</feature>
<organism evidence="5 6">
    <name type="scientific">Glycine soja</name>
    <name type="common">Wild soybean</name>
    <dbReference type="NCBI Taxonomy" id="3848"/>
    <lineage>
        <taxon>Eukaryota</taxon>
        <taxon>Viridiplantae</taxon>
        <taxon>Streptophyta</taxon>
        <taxon>Embryophyta</taxon>
        <taxon>Tracheophyta</taxon>
        <taxon>Spermatophyta</taxon>
        <taxon>Magnoliopsida</taxon>
        <taxon>eudicotyledons</taxon>
        <taxon>Gunneridae</taxon>
        <taxon>Pentapetalae</taxon>
        <taxon>rosids</taxon>
        <taxon>fabids</taxon>
        <taxon>Fabales</taxon>
        <taxon>Fabaceae</taxon>
        <taxon>Papilionoideae</taxon>
        <taxon>50 kb inversion clade</taxon>
        <taxon>NPAAA clade</taxon>
        <taxon>indigoferoid/millettioid clade</taxon>
        <taxon>Phaseoleae</taxon>
        <taxon>Glycine</taxon>
        <taxon>Glycine subgen. Soja</taxon>
    </lineage>
</organism>
<keyword evidence="2" id="KW-0677">Repeat</keyword>
<dbReference type="PANTHER" id="PTHR44376">
    <property type="entry name" value="TRANSCRIPTIONAL REGULATOR OF FILAMENTOUS GROWTH FLO8"/>
    <property type="match status" value="1"/>
</dbReference>
<dbReference type="PROSITE" id="PS50294">
    <property type="entry name" value="WD_REPEATS_REGION"/>
    <property type="match status" value="3"/>
</dbReference>
<protein>
    <submittedName>
        <fullName evidence="5">Transcriptional corepressor isoform A</fullName>
    </submittedName>
</protein>
<dbReference type="PROSITE" id="PS00678">
    <property type="entry name" value="WD_REPEATS_1"/>
    <property type="match status" value="1"/>
</dbReference>
<evidence type="ECO:0000313" key="6">
    <source>
        <dbReference type="Proteomes" id="UP000289340"/>
    </source>
</evidence>
<sequence length="689" mass="77500">MATPPIDRWDADKILRLYLHDYMIKRGMHNAAEIFKKEAQVPDHPVYSVVDSPDGFLLEWWSIFYEVFNSRQGKDLETGPGSSSKVPMMTHNARNNAPPRIPQISMSEQRTPQFQVNSSFNNMMAQPAVCVIPSTMYNKEEHLGYLPENVEPSLHDVIKNNLTFLSGISSNYPPQDVLSKQAQKQVFKDSRVGMSVERDIPRDPLDVMQKTMLPLDGLHETKTNEALNIVPLNGWPINNQVLTSPLQTPNCRQKCQMLKTQNQDAILAQAIAGTSKNQTSTVPENSSKCNTTKISETESSDKDKQMINQMITTVEHQHQQDQQMQMQFQNVENNRKRKTTESIRPGESARNCEDTANGKPLDENVESFLSLENEHADHKIAPFRNLKRTSATCRNEKKGFSFNEVGCLHSSKSKVLSSHFSSDGKVLASAGHEKKVFIWNMENFDCVTTTETHSLLVTDVRFRPGSTIFATSSFDRSVRLWDAARPTSSLLKLTGHAEQVMSLDFHPRKVDLLCSCDSNDVIRMWNINQGVCMHITKGGSKQVRFQPSFGKFLATATENNIKIFDVETDSLLYNLEGHVNDVLSICWDKNGNYVASVSEDTARIWSSDGKCISELHSTGNKFQSCVFHPEYHNLLVIGGYQSLELWSPSESSKTWAVPAHKGLIAGLADSSENEMVASASHDHCVKLWK</sequence>
<dbReference type="PROSITE" id="PS50082">
    <property type="entry name" value="WD_REPEATS_2"/>
    <property type="match status" value="4"/>
</dbReference>
<dbReference type="InterPro" id="IPR001680">
    <property type="entry name" value="WD40_rpt"/>
</dbReference>
<comment type="caution">
    <text evidence="5">The sequence shown here is derived from an EMBL/GenBank/DDBJ whole genome shotgun (WGS) entry which is preliminary data.</text>
</comment>
<feature type="region of interest" description="Disordered" evidence="4">
    <location>
        <begin position="331"/>
        <end position="361"/>
    </location>
</feature>
<dbReference type="AlphaFoldDB" id="A0A445I9J7"/>
<feature type="repeat" description="WD" evidence="3">
    <location>
        <begin position="450"/>
        <end position="482"/>
    </location>
</feature>
<dbReference type="GO" id="GO:0003714">
    <property type="term" value="F:transcription corepressor activity"/>
    <property type="evidence" value="ECO:0007669"/>
    <property type="project" value="InterPro"/>
</dbReference>
<proteinExistence type="predicted"/>
<feature type="repeat" description="WD" evidence="3">
    <location>
        <begin position="408"/>
        <end position="449"/>
    </location>
</feature>
<evidence type="ECO:0000256" key="3">
    <source>
        <dbReference type="PROSITE-ProRule" id="PRU00221"/>
    </source>
</evidence>
<keyword evidence="6" id="KW-1185">Reference proteome</keyword>
<dbReference type="PANTHER" id="PTHR44376:SF8">
    <property type="entry name" value="TRANSCRIPTIONAL COREPRESSOR LEUNIG-LIKE"/>
    <property type="match status" value="1"/>
</dbReference>
<evidence type="ECO:0000256" key="2">
    <source>
        <dbReference type="ARBA" id="ARBA00022737"/>
    </source>
</evidence>
<dbReference type="SMART" id="SM00320">
    <property type="entry name" value="WD40"/>
    <property type="match status" value="7"/>
</dbReference>
<feature type="repeat" description="WD" evidence="3">
    <location>
        <begin position="657"/>
        <end position="689"/>
    </location>
</feature>
<dbReference type="SUPFAM" id="SSF50978">
    <property type="entry name" value="WD40 repeat-like"/>
    <property type="match status" value="1"/>
</dbReference>
<feature type="repeat" description="WD" evidence="3">
    <location>
        <begin position="493"/>
        <end position="535"/>
    </location>
</feature>
<accession>A0A445I9J7</accession>
<dbReference type="Pfam" id="PF00400">
    <property type="entry name" value="WD40"/>
    <property type="match status" value="5"/>
</dbReference>
<evidence type="ECO:0000256" key="4">
    <source>
        <dbReference type="SAM" id="MobiDB-lite"/>
    </source>
</evidence>
<dbReference type="Proteomes" id="UP000289340">
    <property type="component" value="Chromosome 11"/>
</dbReference>
<dbReference type="EMBL" id="QZWG01000011">
    <property type="protein sequence ID" value="RZB82548.1"/>
    <property type="molecule type" value="Genomic_DNA"/>
</dbReference>
<feature type="compositionally biased region" description="Polar residues" evidence="4">
    <location>
        <begin position="276"/>
        <end position="294"/>
    </location>
</feature>
<evidence type="ECO:0000256" key="1">
    <source>
        <dbReference type="ARBA" id="ARBA00022574"/>
    </source>
</evidence>
<dbReference type="PROSITE" id="PS50896">
    <property type="entry name" value="LISH"/>
    <property type="match status" value="1"/>
</dbReference>
<evidence type="ECO:0000313" key="5">
    <source>
        <dbReference type="EMBL" id="RZB82548.1"/>
    </source>
</evidence>
<dbReference type="InterPro" id="IPR044716">
    <property type="entry name" value="LEUNIG-like"/>
</dbReference>
<dbReference type="InterPro" id="IPR036322">
    <property type="entry name" value="WD40_repeat_dom_sf"/>
</dbReference>
<dbReference type="InterPro" id="IPR015943">
    <property type="entry name" value="WD40/YVTN_repeat-like_dom_sf"/>
</dbReference>
<gene>
    <name evidence="5" type="ORF">D0Y65_031609</name>
</gene>
<name>A0A445I9J7_GLYSO</name>
<dbReference type="Gene3D" id="2.130.10.10">
    <property type="entry name" value="YVTN repeat-like/Quinoprotein amine dehydrogenase"/>
    <property type="match status" value="2"/>
</dbReference>
<reference evidence="5 6" key="1">
    <citation type="submission" date="2018-09" db="EMBL/GenBank/DDBJ databases">
        <title>A high-quality reference genome of wild soybean provides a powerful tool to mine soybean genomes.</title>
        <authorList>
            <person name="Xie M."/>
            <person name="Chung C.Y.L."/>
            <person name="Li M.-W."/>
            <person name="Wong F.-L."/>
            <person name="Chan T.-F."/>
            <person name="Lam H.-M."/>
        </authorList>
    </citation>
    <scope>NUCLEOTIDE SEQUENCE [LARGE SCALE GENOMIC DNA]</scope>
    <source>
        <strain evidence="6">cv. W05</strain>
        <tissue evidence="5">Hypocotyl of etiolated seedlings</tissue>
    </source>
</reference>
<dbReference type="CDD" id="cd00200">
    <property type="entry name" value="WD40"/>
    <property type="match status" value="1"/>
</dbReference>
<keyword evidence="1 3" id="KW-0853">WD repeat</keyword>
<dbReference type="Gramene" id="XM_028333283.1">
    <property type="protein sequence ID" value="XP_028189084.1"/>
    <property type="gene ID" value="LOC114375497"/>
</dbReference>
<dbReference type="InterPro" id="IPR019775">
    <property type="entry name" value="WD40_repeat_CS"/>
</dbReference>